<feature type="transmembrane region" description="Helical" evidence="1">
    <location>
        <begin position="216"/>
        <end position="243"/>
    </location>
</feature>
<keyword evidence="1" id="KW-0472">Membrane</keyword>
<proteinExistence type="predicted"/>
<feature type="transmembrane region" description="Helical" evidence="1">
    <location>
        <begin position="71"/>
        <end position="93"/>
    </location>
</feature>
<sequence>MIAKLKSSNFRQHLKPFLYKLIGWTGESDIETRKALARFDYFNQLFLVSLNGGLMQEYDRPITRRVWIANWIARISVIYTVIRMSLFICYQGNAKIDLYLANLIPEDVQPMKTAFFILTNITFSVLFLLREYIHYIERAGYLISFRFFLDIRINGVSCERTNLNKRCGQLFNKICHLLMINGIRLLIVVCVAAFLVIISLRLYFPGNFATKMHVLFVILHITIETVALITIFSPLINIGVYLWTIAALTTARMDSIIDQIKYCLDGSNLSQAELRRINYQVIYVLNDIDKSCRNMNYLLLYLDGLIAIEADIMLLFALIYKLFPNVISKLISFGGITIHFFLVIGAYWASSYYVKVISVHGYYTKLILNTRTICPARFKALEIQDRINGNQTGILIGDFGLITPEFALIFILENINFIMLLTCNINSLVEIS</sequence>
<feature type="transmembrane region" description="Helical" evidence="1">
    <location>
        <begin position="326"/>
        <end position="349"/>
    </location>
</feature>
<keyword evidence="1" id="KW-1133">Transmembrane helix</keyword>
<dbReference type="EnsemblMetazoa" id="tetur33g00150.1">
    <property type="protein sequence ID" value="tetur33g00150.1"/>
    <property type="gene ID" value="tetur33g00150"/>
</dbReference>
<dbReference type="EMBL" id="CAEY01000944">
    <property type="status" value="NOT_ANNOTATED_CDS"/>
    <property type="molecule type" value="Genomic_DNA"/>
</dbReference>
<reference evidence="3" key="1">
    <citation type="submission" date="2011-08" db="EMBL/GenBank/DDBJ databases">
        <authorList>
            <person name="Rombauts S."/>
        </authorList>
    </citation>
    <scope>NUCLEOTIDE SEQUENCE</scope>
    <source>
        <strain evidence="3">London</strain>
    </source>
</reference>
<feature type="transmembrane region" description="Helical" evidence="1">
    <location>
        <begin position="298"/>
        <end position="320"/>
    </location>
</feature>
<dbReference type="HOGENOM" id="CLU_048807_1_0_1"/>
<accession>T1L298</accession>
<evidence type="ECO:0000313" key="3">
    <source>
        <dbReference type="Proteomes" id="UP000015104"/>
    </source>
</evidence>
<keyword evidence="1" id="KW-0812">Transmembrane</keyword>
<protein>
    <recommendedName>
        <fullName evidence="4">Gustatory receptor</fullName>
    </recommendedName>
</protein>
<feature type="transmembrane region" description="Helical" evidence="1">
    <location>
        <begin position="183"/>
        <end position="204"/>
    </location>
</feature>
<keyword evidence="3" id="KW-1185">Reference proteome</keyword>
<evidence type="ECO:0000313" key="2">
    <source>
        <dbReference type="EnsemblMetazoa" id="tetur33g00150.1"/>
    </source>
</evidence>
<evidence type="ECO:0000256" key="1">
    <source>
        <dbReference type="SAM" id="Phobius"/>
    </source>
</evidence>
<feature type="transmembrane region" description="Helical" evidence="1">
    <location>
        <begin position="113"/>
        <end position="129"/>
    </location>
</feature>
<reference evidence="2" key="2">
    <citation type="submission" date="2015-06" db="UniProtKB">
        <authorList>
            <consortium name="EnsemblMetazoa"/>
        </authorList>
    </citation>
    <scope>IDENTIFICATION</scope>
</reference>
<dbReference type="Proteomes" id="UP000015104">
    <property type="component" value="Unassembled WGS sequence"/>
</dbReference>
<name>T1L298_TETUR</name>
<dbReference type="AlphaFoldDB" id="T1L298"/>
<evidence type="ECO:0008006" key="4">
    <source>
        <dbReference type="Google" id="ProtNLM"/>
    </source>
</evidence>
<organism evidence="2 3">
    <name type="scientific">Tetranychus urticae</name>
    <name type="common">Two-spotted spider mite</name>
    <dbReference type="NCBI Taxonomy" id="32264"/>
    <lineage>
        <taxon>Eukaryota</taxon>
        <taxon>Metazoa</taxon>
        <taxon>Ecdysozoa</taxon>
        <taxon>Arthropoda</taxon>
        <taxon>Chelicerata</taxon>
        <taxon>Arachnida</taxon>
        <taxon>Acari</taxon>
        <taxon>Acariformes</taxon>
        <taxon>Trombidiformes</taxon>
        <taxon>Prostigmata</taxon>
        <taxon>Eleutherengona</taxon>
        <taxon>Raphignathae</taxon>
        <taxon>Tetranychoidea</taxon>
        <taxon>Tetranychidae</taxon>
        <taxon>Tetranychus</taxon>
    </lineage>
</organism>